<dbReference type="InterPro" id="IPR011911">
    <property type="entry name" value="GlrX_YruB"/>
</dbReference>
<dbReference type="PANTHER" id="PTHR34386">
    <property type="entry name" value="GLUTAREDOXIN"/>
    <property type="match status" value="1"/>
</dbReference>
<dbReference type="InterPro" id="IPR051548">
    <property type="entry name" value="Grx-like_ET"/>
</dbReference>
<dbReference type="Proteomes" id="UP000070565">
    <property type="component" value="Unassembled WGS sequence"/>
</dbReference>
<evidence type="ECO:0000313" key="2">
    <source>
        <dbReference type="EMBL" id="KXB02902.1"/>
    </source>
</evidence>
<dbReference type="PROSITE" id="PS51354">
    <property type="entry name" value="GLUTAREDOXIN_2"/>
    <property type="match status" value="1"/>
</dbReference>
<evidence type="ECO:0000259" key="1">
    <source>
        <dbReference type="Pfam" id="PF00462"/>
    </source>
</evidence>
<keyword evidence="3" id="KW-1185">Reference proteome</keyword>
<dbReference type="GO" id="GO:0009055">
    <property type="term" value="F:electron transfer activity"/>
    <property type="evidence" value="ECO:0007669"/>
    <property type="project" value="TreeGrafter"/>
</dbReference>
<dbReference type="EMBL" id="LHXZ01000047">
    <property type="protein sequence ID" value="KXB02902.1"/>
    <property type="molecule type" value="Genomic_DNA"/>
</dbReference>
<evidence type="ECO:0000313" key="3">
    <source>
        <dbReference type="Proteomes" id="UP000070565"/>
    </source>
</evidence>
<name>A0A133V8Z2_9EURY</name>
<dbReference type="Gene3D" id="3.40.30.10">
    <property type="entry name" value="Glutaredoxin"/>
    <property type="match status" value="1"/>
</dbReference>
<dbReference type="Pfam" id="PF00462">
    <property type="entry name" value="Glutaredoxin"/>
    <property type="match status" value="1"/>
</dbReference>
<dbReference type="PANTHER" id="PTHR34386:SF1">
    <property type="entry name" value="GLUTAREDOXIN-LIKE PROTEIN NRDH"/>
    <property type="match status" value="1"/>
</dbReference>
<dbReference type="NCBIfam" id="TIGR02196">
    <property type="entry name" value="GlrX_YruB"/>
    <property type="match status" value="1"/>
</dbReference>
<dbReference type="InterPro" id="IPR002109">
    <property type="entry name" value="Glutaredoxin"/>
</dbReference>
<protein>
    <submittedName>
        <fullName evidence="2">Glutaredoxin</fullName>
    </submittedName>
</protein>
<proteinExistence type="predicted"/>
<dbReference type="InterPro" id="IPR036249">
    <property type="entry name" value="Thioredoxin-like_sf"/>
</dbReference>
<comment type="caution">
    <text evidence="2">The sequence shown here is derived from an EMBL/GenBank/DDBJ whole genome shotgun (WGS) entry which is preliminary data.</text>
</comment>
<feature type="domain" description="Glutaredoxin" evidence="1">
    <location>
        <begin position="8"/>
        <end position="67"/>
    </location>
</feature>
<dbReference type="GO" id="GO:0045454">
    <property type="term" value="P:cell redox homeostasis"/>
    <property type="evidence" value="ECO:0007669"/>
    <property type="project" value="TreeGrafter"/>
</dbReference>
<dbReference type="PROSITE" id="PS51353">
    <property type="entry name" value="ARSC"/>
    <property type="match status" value="1"/>
</dbReference>
<dbReference type="InterPro" id="IPR006660">
    <property type="entry name" value="Arsenate_reductase-like"/>
</dbReference>
<dbReference type="SUPFAM" id="SSF52833">
    <property type="entry name" value="Thioredoxin-like"/>
    <property type="match status" value="1"/>
</dbReference>
<dbReference type="CDD" id="cd02976">
    <property type="entry name" value="NrdH"/>
    <property type="match status" value="1"/>
</dbReference>
<dbReference type="AlphaFoldDB" id="A0A133V8Z2"/>
<organism evidence="2 3">
    <name type="scientific">candidate division MSBL1 archaeon SCGC-AAA261F19</name>
    <dbReference type="NCBI Taxonomy" id="1698275"/>
    <lineage>
        <taxon>Archaea</taxon>
        <taxon>Methanobacteriati</taxon>
        <taxon>Methanobacteriota</taxon>
        <taxon>candidate division MSBL1</taxon>
    </lineage>
</organism>
<accession>A0A133V8Z2</accession>
<gene>
    <name evidence="2" type="ORF">AKJ45_03175</name>
</gene>
<reference evidence="2 3" key="1">
    <citation type="journal article" date="2016" name="Sci. Rep.">
        <title>Metabolic traits of an uncultured archaeal lineage -MSBL1- from brine pools of the Red Sea.</title>
        <authorList>
            <person name="Mwirichia R."/>
            <person name="Alam I."/>
            <person name="Rashid M."/>
            <person name="Vinu M."/>
            <person name="Ba-Alawi W."/>
            <person name="Anthony Kamau A."/>
            <person name="Kamanda Ngugi D."/>
            <person name="Goker M."/>
            <person name="Klenk H.P."/>
            <person name="Bajic V."/>
            <person name="Stingl U."/>
        </authorList>
    </citation>
    <scope>NUCLEOTIDE SEQUENCE [LARGE SCALE GENOMIC DNA]</scope>
    <source>
        <strain evidence="2">SCGC-AAA261F19</strain>
    </source>
</reference>
<sequence>MSEEQPNVKIYTTPTCAYCKRAKEFLKEHQVEFQEIDVAGNREAAEEMIEKSGQMGTPVIEVNGTIIVGFKPDLMKKELNLT</sequence>